<feature type="domain" description="N-acetyltransferase" evidence="1">
    <location>
        <begin position="1"/>
        <end position="143"/>
    </location>
</feature>
<dbReference type="InterPro" id="IPR000182">
    <property type="entry name" value="GNAT_dom"/>
</dbReference>
<organism evidence="2 3">
    <name type="scientific">Anaeromassilibacillus senegalensis</name>
    <dbReference type="NCBI Taxonomy" id="1673717"/>
    <lineage>
        <taxon>Bacteria</taxon>
        <taxon>Bacillati</taxon>
        <taxon>Bacillota</taxon>
        <taxon>Clostridia</taxon>
        <taxon>Eubacteriales</taxon>
        <taxon>Acutalibacteraceae</taxon>
        <taxon>Anaeromassilibacillus</taxon>
    </lineage>
</organism>
<protein>
    <submittedName>
        <fullName evidence="2">GNAT family N-acetyltransferase</fullName>
    </submittedName>
</protein>
<name>A0ABS9MKG0_9FIRM</name>
<keyword evidence="3" id="KW-1185">Reference proteome</keyword>
<dbReference type="RefSeq" id="WP_087234949.1">
    <property type="nucleotide sequence ID" value="NZ_JAKNHQ010000013.1"/>
</dbReference>
<dbReference type="InterPro" id="IPR016181">
    <property type="entry name" value="Acyl_CoA_acyltransferase"/>
</dbReference>
<comment type="caution">
    <text evidence="2">The sequence shown here is derived from an EMBL/GenBank/DDBJ whole genome shotgun (WGS) entry which is preliminary data.</text>
</comment>
<dbReference type="CDD" id="cd04301">
    <property type="entry name" value="NAT_SF"/>
    <property type="match status" value="1"/>
</dbReference>
<evidence type="ECO:0000313" key="2">
    <source>
        <dbReference type="EMBL" id="MCG4611270.1"/>
    </source>
</evidence>
<dbReference type="Proteomes" id="UP001298681">
    <property type="component" value="Unassembled WGS sequence"/>
</dbReference>
<dbReference type="Gene3D" id="3.40.630.30">
    <property type="match status" value="1"/>
</dbReference>
<dbReference type="SUPFAM" id="SSF55729">
    <property type="entry name" value="Acyl-CoA N-acyltransferases (Nat)"/>
    <property type="match status" value="1"/>
</dbReference>
<dbReference type="EMBL" id="JAKNHQ010000013">
    <property type="protein sequence ID" value="MCG4611270.1"/>
    <property type="molecule type" value="Genomic_DNA"/>
</dbReference>
<dbReference type="PANTHER" id="PTHR43451:SF1">
    <property type="entry name" value="ACETYLTRANSFERASE"/>
    <property type="match status" value="1"/>
</dbReference>
<dbReference type="InterPro" id="IPR052564">
    <property type="entry name" value="N-acetyltrans/Recomb-assoc"/>
</dbReference>
<dbReference type="PROSITE" id="PS51186">
    <property type="entry name" value="GNAT"/>
    <property type="match status" value="1"/>
</dbReference>
<accession>A0ABS9MKG0</accession>
<proteinExistence type="predicted"/>
<gene>
    <name evidence="2" type="ORF">L0P57_10055</name>
</gene>
<dbReference type="PANTHER" id="PTHR43451">
    <property type="entry name" value="ACETYLTRANSFERASE (GNAT) FAMILY PROTEIN"/>
    <property type="match status" value="1"/>
</dbReference>
<reference evidence="2 3" key="1">
    <citation type="submission" date="2022-01" db="EMBL/GenBank/DDBJ databases">
        <title>Collection of gut derived symbiotic bacterial strains cultured from healthy donors.</title>
        <authorList>
            <person name="Lin H."/>
            <person name="Kohout C."/>
            <person name="Waligurski E."/>
            <person name="Pamer E.G."/>
        </authorList>
    </citation>
    <scope>NUCLEOTIDE SEQUENCE [LARGE SCALE GENOMIC DNA]</scope>
    <source>
        <strain evidence="2 3">DFI.7.58</strain>
    </source>
</reference>
<evidence type="ECO:0000313" key="3">
    <source>
        <dbReference type="Proteomes" id="UP001298681"/>
    </source>
</evidence>
<dbReference type="Pfam" id="PF13673">
    <property type="entry name" value="Acetyltransf_10"/>
    <property type="match status" value="1"/>
</dbReference>
<evidence type="ECO:0000259" key="1">
    <source>
        <dbReference type="PROSITE" id="PS51186"/>
    </source>
</evidence>
<sequence>MEIRQLRETEMEEALQLVWEVFCAFEAPVYSAQGVEEFRSFLQNREEMARQQFFGAWEGGRLIGVLATSGPHISLFFVRREWHRRGVGRALLHAMASAADYPEMTVHSSPYAVEVYRRFGFVPLGGEREENGIRYTPMVCRHWTF</sequence>